<dbReference type="EMBL" id="JBGFUD010027809">
    <property type="protein sequence ID" value="MFH4985050.1"/>
    <property type="molecule type" value="Genomic_DNA"/>
</dbReference>
<organism evidence="1 2">
    <name type="scientific">Gnathostoma spinigerum</name>
    <dbReference type="NCBI Taxonomy" id="75299"/>
    <lineage>
        <taxon>Eukaryota</taxon>
        <taxon>Metazoa</taxon>
        <taxon>Ecdysozoa</taxon>
        <taxon>Nematoda</taxon>
        <taxon>Chromadorea</taxon>
        <taxon>Rhabditida</taxon>
        <taxon>Spirurina</taxon>
        <taxon>Gnathostomatomorpha</taxon>
        <taxon>Gnathostomatoidea</taxon>
        <taxon>Gnathostomatidae</taxon>
        <taxon>Gnathostoma</taxon>
    </lineage>
</organism>
<reference evidence="1 2" key="1">
    <citation type="submission" date="2024-08" db="EMBL/GenBank/DDBJ databases">
        <title>Gnathostoma spinigerum genome.</title>
        <authorList>
            <person name="Gonzalez-Bertolin B."/>
            <person name="Monzon S."/>
            <person name="Zaballos A."/>
            <person name="Jimenez P."/>
            <person name="Dekumyoy P."/>
            <person name="Varona S."/>
            <person name="Cuesta I."/>
            <person name="Sumanam S."/>
            <person name="Adisakwattana P."/>
            <person name="Gasser R.B."/>
            <person name="Hernandez-Gonzalez A."/>
            <person name="Young N.D."/>
            <person name="Perteguer M.J."/>
        </authorList>
    </citation>
    <scope>NUCLEOTIDE SEQUENCE [LARGE SCALE GENOMIC DNA]</scope>
    <source>
        <strain evidence="1">AL3</strain>
        <tissue evidence="1">Liver</tissue>
    </source>
</reference>
<evidence type="ECO:0000313" key="2">
    <source>
        <dbReference type="Proteomes" id="UP001608902"/>
    </source>
</evidence>
<dbReference type="Proteomes" id="UP001608902">
    <property type="component" value="Unassembled WGS sequence"/>
</dbReference>
<proteinExistence type="predicted"/>
<accession>A0ABD6F510</accession>
<dbReference type="AlphaFoldDB" id="A0ABD6F510"/>
<sequence>MISVFQENACEEKIQQSTTRLCASENPKNPKLKEKILLRPRKAHRENPSGRDVRQTRDSVITGRWRPVQLLSLRKDANAARSVVQRNALKNNRLFFVLLRCYLSLESIDL</sequence>
<keyword evidence="2" id="KW-1185">Reference proteome</keyword>
<comment type="caution">
    <text evidence="1">The sequence shown here is derived from an EMBL/GenBank/DDBJ whole genome shotgun (WGS) entry which is preliminary data.</text>
</comment>
<gene>
    <name evidence="1" type="ORF">AB6A40_011759</name>
</gene>
<evidence type="ECO:0000313" key="1">
    <source>
        <dbReference type="EMBL" id="MFH4985050.1"/>
    </source>
</evidence>
<name>A0ABD6F510_9BILA</name>
<protein>
    <submittedName>
        <fullName evidence="1">Uncharacterized protein</fullName>
    </submittedName>
</protein>